<dbReference type="InterPro" id="IPR002468">
    <property type="entry name" value="Pept_M24A_MAP2"/>
</dbReference>
<evidence type="ECO:0000256" key="7">
    <source>
        <dbReference type="ARBA" id="ARBA00022801"/>
    </source>
</evidence>
<feature type="binding site" evidence="8">
    <location>
        <position position="65"/>
    </location>
    <ligand>
        <name>substrate</name>
    </ligand>
</feature>
<dbReference type="InterPro" id="IPR028595">
    <property type="entry name" value="MetAP_archaeal"/>
</dbReference>
<comment type="function">
    <text evidence="8 9">Removes the N-terminal methionine from nascent proteins. The N-terminal methionine is often cleaved when the second residue in the primary sequence is small and uncharged (Met-Ala-, Cys, Gly, Pro, Ser, Thr, or Val).</text>
</comment>
<dbReference type="GO" id="GO:0004239">
    <property type="term" value="F:initiator methionyl aminopeptidase activity"/>
    <property type="evidence" value="ECO:0007669"/>
    <property type="project" value="UniProtKB-UniRule"/>
</dbReference>
<dbReference type="InterPro" id="IPR018349">
    <property type="entry name" value="Pept_M24A_MAP2_BS"/>
</dbReference>
<comment type="similarity">
    <text evidence="8">Belongs to the peptidase M24A family. Methionine aminopeptidase archaeal type 2 subfamily.</text>
</comment>
<feature type="binding site" evidence="8">
    <location>
        <position position="85"/>
    </location>
    <ligand>
        <name>a divalent metal cation</name>
        <dbReference type="ChEBI" id="CHEBI:60240"/>
        <label>1</label>
    </ligand>
</feature>
<evidence type="ECO:0000313" key="11">
    <source>
        <dbReference type="EMBL" id="HGI87098.1"/>
    </source>
</evidence>
<dbReference type="PANTHER" id="PTHR45777">
    <property type="entry name" value="METHIONINE AMINOPEPTIDASE 2"/>
    <property type="match status" value="1"/>
</dbReference>
<dbReference type="EMBL" id="DTFF01000013">
    <property type="protein sequence ID" value="HGI87098.1"/>
    <property type="molecule type" value="Genomic_DNA"/>
</dbReference>
<evidence type="ECO:0000256" key="3">
    <source>
        <dbReference type="ARBA" id="ARBA00001954"/>
    </source>
</evidence>
<evidence type="ECO:0000256" key="4">
    <source>
        <dbReference type="ARBA" id="ARBA00022438"/>
    </source>
</evidence>
<dbReference type="NCBIfam" id="TIGR00501">
    <property type="entry name" value="met_pdase_II"/>
    <property type="match status" value="1"/>
</dbReference>
<comment type="cofactor">
    <cofactor evidence="3">
        <name>Fe(2+)</name>
        <dbReference type="ChEBI" id="CHEBI:29033"/>
    </cofactor>
</comment>
<gene>
    <name evidence="8" type="primary">map</name>
    <name evidence="11" type="ORF">ENV14_01675</name>
</gene>
<feature type="binding site" evidence="8">
    <location>
        <position position="156"/>
    </location>
    <ligand>
        <name>a divalent metal cation</name>
        <dbReference type="ChEBI" id="CHEBI:60240"/>
        <label>2</label>
        <note>catalytic</note>
    </ligand>
</feature>
<evidence type="ECO:0000256" key="6">
    <source>
        <dbReference type="ARBA" id="ARBA00022723"/>
    </source>
</evidence>
<dbReference type="EC" id="3.4.11.18" evidence="8 9"/>
<feature type="binding site" evidence="8">
    <location>
        <position position="286"/>
    </location>
    <ligand>
        <name>a divalent metal cation</name>
        <dbReference type="ChEBI" id="CHEBI:60240"/>
        <label>1</label>
    </ligand>
</feature>
<keyword evidence="4 8" id="KW-0031">Aminopeptidase</keyword>
<dbReference type="PROSITE" id="PS01202">
    <property type="entry name" value="MAP_2"/>
    <property type="match status" value="1"/>
</dbReference>
<dbReference type="InterPro" id="IPR036005">
    <property type="entry name" value="Creatinase/aminopeptidase-like"/>
</dbReference>
<proteinExistence type="inferred from homology"/>
<dbReference type="InterPro" id="IPR050247">
    <property type="entry name" value="Met_Aminopeptidase_Type2"/>
</dbReference>
<feature type="binding site" evidence="8">
    <location>
        <position position="96"/>
    </location>
    <ligand>
        <name>a divalent metal cation</name>
        <dbReference type="ChEBI" id="CHEBI:60240"/>
        <label>1</label>
    </ligand>
</feature>
<dbReference type="PRINTS" id="PR00599">
    <property type="entry name" value="MAPEPTIDASE"/>
</dbReference>
<dbReference type="Gene3D" id="3.90.230.10">
    <property type="entry name" value="Creatinase/methionine aminopeptidase superfamily"/>
    <property type="match status" value="1"/>
</dbReference>
<dbReference type="GO" id="GO:0070006">
    <property type="term" value="F:metalloaminopeptidase activity"/>
    <property type="evidence" value="ECO:0007669"/>
    <property type="project" value="UniProtKB-UniRule"/>
</dbReference>
<comment type="subunit">
    <text evidence="8">Monomer.</text>
</comment>
<reference evidence="11" key="1">
    <citation type="journal article" date="2020" name="mSystems">
        <title>Genome- and Community-Level Interaction Insights into Carbon Utilization and Element Cycling Functions of Hydrothermarchaeota in Hydrothermal Sediment.</title>
        <authorList>
            <person name="Zhou Z."/>
            <person name="Liu Y."/>
            <person name="Xu W."/>
            <person name="Pan J."/>
            <person name="Luo Z.H."/>
            <person name="Li M."/>
        </authorList>
    </citation>
    <scope>NUCLEOTIDE SEQUENCE [LARGE SCALE GENOMIC DNA]</scope>
    <source>
        <strain evidence="11">SpSt-732</strain>
    </source>
</reference>
<protein>
    <recommendedName>
        <fullName evidence="8 9">Methionine aminopeptidase</fullName>
        <shortName evidence="8">MAP</shortName>
        <shortName evidence="8">MetAP</shortName>
        <ecNumber evidence="8 9">3.4.11.18</ecNumber>
    </recommendedName>
    <alternativeName>
        <fullName evidence="8">Peptidase M</fullName>
    </alternativeName>
</protein>
<feature type="binding site" evidence="8">
    <location>
        <position position="190"/>
    </location>
    <ligand>
        <name>a divalent metal cation</name>
        <dbReference type="ChEBI" id="CHEBI:60240"/>
        <label>2</label>
        <note>catalytic</note>
    </ligand>
</feature>
<dbReference type="GO" id="GO:0046872">
    <property type="term" value="F:metal ion binding"/>
    <property type="evidence" value="ECO:0007669"/>
    <property type="project" value="UniProtKB-UniRule"/>
</dbReference>
<dbReference type="InterPro" id="IPR001714">
    <property type="entry name" value="Pept_M24_MAP"/>
</dbReference>
<keyword evidence="6 8" id="KW-0479">Metal-binding</keyword>
<dbReference type="SUPFAM" id="SSF55920">
    <property type="entry name" value="Creatinase/aminopeptidase"/>
    <property type="match status" value="1"/>
</dbReference>
<dbReference type="InterPro" id="IPR036390">
    <property type="entry name" value="WH_DNA-bd_sf"/>
</dbReference>
<dbReference type="GO" id="GO:0005737">
    <property type="term" value="C:cytoplasm"/>
    <property type="evidence" value="ECO:0007669"/>
    <property type="project" value="TreeGrafter"/>
</dbReference>
<dbReference type="GO" id="GO:0006508">
    <property type="term" value="P:proteolysis"/>
    <property type="evidence" value="ECO:0007669"/>
    <property type="project" value="UniProtKB-KW"/>
</dbReference>
<dbReference type="Pfam" id="PF00557">
    <property type="entry name" value="Peptidase_M24"/>
    <property type="match status" value="1"/>
</dbReference>
<name>A0A7C4FBL0_9CREN</name>
<feature type="domain" description="Peptidase M24" evidence="10">
    <location>
        <begin position="8"/>
        <end position="208"/>
    </location>
</feature>
<comment type="caution">
    <text evidence="11">The sequence shown here is derived from an EMBL/GenBank/DDBJ whole genome shotgun (WGS) entry which is preliminary data.</text>
</comment>
<sequence>MSDNEIENYVKAGRIACRVLKEVENLVKPGTKLLEIAEYVENRIYALGGKPAFPVNISINSVAAHYTPIPGDESVIPSGAVVKIDIGVHVDGYIADTATTIALDEGYRLLCEATRLALEKALEVVGPGVKLSEVGYIVEQIVKSYGFRPIYNLSGHNLDRYLIHAGEVIPNHRDRLVLGSFKSGRVYAIEPFATSGRGYVREEDAVTIYALKPNPKKLSKLSQEVREVFEYVYEDRKTLPFALRWYAKRFSIEKLRSAMNVLVDNGLALAYPVLVEIDKGVVAQYEHTVILTNKDEKIISTLCQ</sequence>
<comment type="cofactor">
    <cofactor evidence="8">
        <name>Co(2+)</name>
        <dbReference type="ChEBI" id="CHEBI:48828"/>
    </cofactor>
    <cofactor evidence="8">
        <name>Zn(2+)</name>
        <dbReference type="ChEBI" id="CHEBI:29105"/>
    </cofactor>
    <cofactor evidence="8">
        <name>Mn(2+)</name>
        <dbReference type="ChEBI" id="CHEBI:29035"/>
    </cofactor>
    <cofactor evidence="8">
        <name>Fe(2+)</name>
        <dbReference type="ChEBI" id="CHEBI:29033"/>
    </cofactor>
    <text evidence="8">Binds 2 divalent metal cations per subunit. Has a high-affinity and a low affinity metal-binding site. The true nature of the physiological cofactor is under debate. The enzyme is active with cobalt, zinc, manganese or divalent iron ions. Most likely, methionine aminopeptidases function as mononuclear Fe(2+)-metalloproteases under physiological conditions, and the catalytically relevant metal-binding site has been assigned to the histidine-containing high-affinity site.</text>
</comment>
<evidence type="ECO:0000256" key="1">
    <source>
        <dbReference type="ARBA" id="ARBA00000294"/>
    </source>
</evidence>
<evidence type="ECO:0000256" key="2">
    <source>
        <dbReference type="ARBA" id="ARBA00001936"/>
    </source>
</evidence>
<dbReference type="PANTHER" id="PTHR45777:SF2">
    <property type="entry name" value="METHIONINE AMINOPEPTIDASE 2"/>
    <property type="match status" value="1"/>
</dbReference>
<dbReference type="InterPro" id="IPR000994">
    <property type="entry name" value="Pept_M24"/>
</dbReference>
<dbReference type="HAMAP" id="MF_01975">
    <property type="entry name" value="MetAP_2_arc"/>
    <property type="match status" value="1"/>
</dbReference>
<evidence type="ECO:0000256" key="5">
    <source>
        <dbReference type="ARBA" id="ARBA00022670"/>
    </source>
</evidence>
<feature type="binding site" evidence="8">
    <location>
        <position position="286"/>
    </location>
    <ligand>
        <name>a divalent metal cation</name>
        <dbReference type="ChEBI" id="CHEBI:60240"/>
        <label>2</label>
        <note>catalytic</note>
    </ligand>
</feature>
<evidence type="ECO:0000256" key="9">
    <source>
        <dbReference type="RuleBase" id="RU003653"/>
    </source>
</evidence>
<feature type="binding site" evidence="8">
    <location>
        <position position="96"/>
    </location>
    <ligand>
        <name>a divalent metal cation</name>
        <dbReference type="ChEBI" id="CHEBI:60240"/>
        <label>2</label>
        <note>catalytic</note>
    </ligand>
</feature>
<evidence type="ECO:0000256" key="8">
    <source>
        <dbReference type="HAMAP-Rule" id="MF_01975"/>
    </source>
</evidence>
<dbReference type="SUPFAM" id="SSF46785">
    <property type="entry name" value="Winged helix' DNA-binding domain"/>
    <property type="match status" value="1"/>
</dbReference>
<dbReference type="AlphaFoldDB" id="A0A7C4FBL0"/>
<feature type="binding site" evidence="8">
    <location>
        <position position="164"/>
    </location>
    <ligand>
        <name>substrate</name>
    </ligand>
</feature>
<dbReference type="Gene3D" id="1.10.10.10">
    <property type="entry name" value="Winged helix-like DNA-binding domain superfamily/Winged helix DNA-binding domain"/>
    <property type="match status" value="1"/>
</dbReference>
<dbReference type="InterPro" id="IPR036388">
    <property type="entry name" value="WH-like_DNA-bd_sf"/>
</dbReference>
<comment type="cofactor">
    <cofactor evidence="2">
        <name>Mn(2+)</name>
        <dbReference type="ChEBI" id="CHEBI:29035"/>
    </cofactor>
</comment>
<evidence type="ECO:0000259" key="10">
    <source>
        <dbReference type="Pfam" id="PF00557"/>
    </source>
</evidence>
<comment type="catalytic activity">
    <reaction evidence="1 8 9">
        <text>Release of N-terminal amino acids, preferentially methionine, from peptides and arylamides.</text>
        <dbReference type="EC" id="3.4.11.18"/>
    </reaction>
</comment>
<accession>A0A7C4FBL0</accession>
<keyword evidence="7 8" id="KW-0378">Hydrolase</keyword>
<organism evidence="11">
    <name type="scientific">Ignisphaera aggregans</name>
    <dbReference type="NCBI Taxonomy" id="334771"/>
    <lineage>
        <taxon>Archaea</taxon>
        <taxon>Thermoproteota</taxon>
        <taxon>Thermoprotei</taxon>
        <taxon>Desulfurococcales</taxon>
        <taxon>Desulfurococcaceae</taxon>
        <taxon>Ignisphaera</taxon>
    </lineage>
</organism>
<keyword evidence="5 8" id="KW-0645">Protease</keyword>